<gene>
    <name evidence="2" type="ORF">JIG36_50820</name>
</gene>
<evidence type="ECO:0000313" key="3">
    <source>
        <dbReference type="Proteomes" id="UP000632138"/>
    </source>
</evidence>
<dbReference type="RefSeq" id="WP_203384163.1">
    <property type="nucleotide sequence ID" value="NZ_JAENHP010000046.1"/>
</dbReference>
<evidence type="ECO:0000256" key="1">
    <source>
        <dbReference type="SAM" id="Phobius"/>
    </source>
</evidence>
<keyword evidence="1" id="KW-0472">Membrane</keyword>
<feature type="transmembrane region" description="Helical" evidence="1">
    <location>
        <begin position="92"/>
        <end position="120"/>
    </location>
</feature>
<evidence type="ECO:0008006" key="4">
    <source>
        <dbReference type="Google" id="ProtNLM"/>
    </source>
</evidence>
<keyword evidence="3" id="KW-1185">Reference proteome</keyword>
<dbReference type="Proteomes" id="UP000632138">
    <property type="component" value="Unassembled WGS sequence"/>
</dbReference>
<feature type="transmembrane region" description="Helical" evidence="1">
    <location>
        <begin position="126"/>
        <end position="146"/>
    </location>
</feature>
<keyword evidence="1" id="KW-1133">Transmembrane helix</keyword>
<feature type="transmembrane region" description="Helical" evidence="1">
    <location>
        <begin position="158"/>
        <end position="177"/>
    </location>
</feature>
<feature type="transmembrane region" description="Helical" evidence="1">
    <location>
        <begin position="222"/>
        <end position="241"/>
    </location>
</feature>
<accession>A0ABS2AV99</accession>
<proteinExistence type="predicted"/>
<comment type="caution">
    <text evidence="2">The sequence shown here is derived from an EMBL/GenBank/DDBJ whole genome shotgun (WGS) entry which is preliminary data.</text>
</comment>
<keyword evidence="1" id="KW-0812">Transmembrane</keyword>
<feature type="transmembrane region" description="Helical" evidence="1">
    <location>
        <begin position="12"/>
        <end position="33"/>
    </location>
</feature>
<protein>
    <recommendedName>
        <fullName evidence="4">ABC transporter permease</fullName>
    </recommendedName>
</protein>
<feature type="transmembrane region" description="Helical" evidence="1">
    <location>
        <begin position="197"/>
        <end position="215"/>
    </location>
</feature>
<evidence type="ECO:0000313" key="2">
    <source>
        <dbReference type="EMBL" id="MBM2623812.1"/>
    </source>
</evidence>
<name>A0ABS2AV99_9ACTN</name>
<sequence>MTGPLLIELKRSNARILGLVVGAVGAISLASIFEGSRQWNMFAYADAAIMCVLAPLALAGGAMLGRREQSTRAAELMHSTGRPSWQRITPAAAALAAAVTGAHLLLAAVGIVLMLLYSSYIGARGLMSILVDVPLLIGAALLGIAAGRVWPSRLLPPLLASAAFAIQMAADSIPAIQGLSLIGPQPEADWESVTDPVLLGRLGFAFGLVLGGYLLSAGTSWIFRAGGSAAVAGGAAVMLAVSPTGSAERYLVDADAQRLVCADGVPQVCVTAVHAYLLPSVVPQARAALAKLAKLPYAPTRAVEWRPDSIFTGDEADYLGNQPKTVQGTVSFRLDLDEESEDTDVEASILNGAGTTANGCTLDDTAALWAAGAWLTGGDTLDITDRVFGWQLAQSDYQPVLVKLRQAPEAEQVRRVTALRDAANVCQTKDLTAILTGRRDS</sequence>
<feature type="transmembrane region" description="Helical" evidence="1">
    <location>
        <begin position="39"/>
        <end position="64"/>
    </location>
</feature>
<organism evidence="2 3">
    <name type="scientific">Paractinoplanes ovalisporus</name>
    <dbReference type="NCBI Taxonomy" id="2810368"/>
    <lineage>
        <taxon>Bacteria</taxon>
        <taxon>Bacillati</taxon>
        <taxon>Actinomycetota</taxon>
        <taxon>Actinomycetes</taxon>
        <taxon>Micromonosporales</taxon>
        <taxon>Micromonosporaceae</taxon>
        <taxon>Paractinoplanes</taxon>
    </lineage>
</organism>
<dbReference type="EMBL" id="JAENHP010000046">
    <property type="protein sequence ID" value="MBM2623812.1"/>
    <property type="molecule type" value="Genomic_DNA"/>
</dbReference>
<reference evidence="2 3" key="1">
    <citation type="submission" date="2021-01" db="EMBL/GenBank/DDBJ databases">
        <title>Actinoplanes sp. nov. LDG1-06 isolated from lichen.</title>
        <authorList>
            <person name="Saeng-In P."/>
            <person name="Phongsopitanun W."/>
            <person name="Kanchanasin P."/>
            <person name="Yuki M."/>
            <person name="Kudo T."/>
            <person name="Ohkuma M."/>
            <person name="Tanasupawat S."/>
        </authorList>
    </citation>
    <scope>NUCLEOTIDE SEQUENCE [LARGE SCALE GENOMIC DNA]</scope>
    <source>
        <strain evidence="2 3">LDG1-06</strain>
    </source>
</reference>